<dbReference type="InterPro" id="IPR003018">
    <property type="entry name" value="GAF"/>
</dbReference>
<keyword evidence="6" id="KW-1185">Reference proteome</keyword>
<dbReference type="Proteomes" id="UP000467428">
    <property type="component" value="Chromosome"/>
</dbReference>
<proteinExistence type="predicted"/>
<dbReference type="InterPro" id="IPR029016">
    <property type="entry name" value="GAF-like_dom_sf"/>
</dbReference>
<reference evidence="5 6" key="1">
    <citation type="journal article" date="2019" name="Emerg. Microbes Infect.">
        <title>Comprehensive subspecies identification of 175 nontuberculous mycobacteria species based on 7547 genomic profiles.</title>
        <authorList>
            <person name="Matsumoto Y."/>
            <person name="Kinjo T."/>
            <person name="Motooka D."/>
            <person name="Nabeya D."/>
            <person name="Jung N."/>
            <person name="Uechi K."/>
            <person name="Horii T."/>
            <person name="Iida T."/>
            <person name="Fujita J."/>
            <person name="Nakamura S."/>
        </authorList>
    </citation>
    <scope>NUCLEOTIDE SEQUENCE [LARGE SCALE GENOMIC DNA]</scope>
    <source>
        <strain evidence="5 6">JCM 18538</strain>
    </source>
</reference>
<feature type="domain" description="GAF" evidence="3">
    <location>
        <begin position="27"/>
        <end position="203"/>
    </location>
</feature>
<accession>A0A7I7S627</accession>
<dbReference type="EMBL" id="AP022593">
    <property type="protein sequence ID" value="BBY51756.1"/>
    <property type="molecule type" value="Genomic_DNA"/>
</dbReference>
<gene>
    <name evidence="5" type="ORF">MARA_52240</name>
</gene>
<organism evidence="5 6">
    <name type="scientific">Mycolicibacterium arabiense</name>
    <dbReference type="NCBI Taxonomy" id="1286181"/>
    <lineage>
        <taxon>Bacteria</taxon>
        <taxon>Bacillati</taxon>
        <taxon>Actinomycetota</taxon>
        <taxon>Actinomycetes</taxon>
        <taxon>Mycobacteriales</taxon>
        <taxon>Mycobacteriaceae</taxon>
        <taxon>Mycolicibacterium</taxon>
    </lineage>
</organism>
<feature type="region of interest" description="Disordered" evidence="2">
    <location>
        <begin position="1"/>
        <end position="21"/>
    </location>
</feature>
<dbReference type="Gene3D" id="3.30.450.40">
    <property type="match status" value="1"/>
</dbReference>
<geneLocation type="plasmid" evidence="6">
    <name>pjcm18538 dna</name>
</geneLocation>
<evidence type="ECO:0008006" key="7">
    <source>
        <dbReference type="Google" id="ProtNLM"/>
    </source>
</evidence>
<dbReference type="Pfam" id="PF01590">
    <property type="entry name" value="GAF"/>
    <property type="match status" value="1"/>
</dbReference>
<dbReference type="SMART" id="SM00065">
    <property type="entry name" value="GAF"/>
    <property type="match status" value="1"/>
</dbReference>
<dbReference type="SUPFAM" id="SSF55781">
    <property type="entry name" value="GAF domain-like"/>
    <property type="match status" value="1"/>
</dbReference>
<evidence type="ECO:0000256" key="2">
    <source>
        <dbReference type="SAM" id="MobiDB-lite"/>
    </source>
</evidence>
<dbReference type="KEGG" id="marz:MARA_52240"/>
<evidence type="ECO:0000313" key="5">
    <source>
        <dbReference type="EMBL" id="BBY51756.1"/>
    </source>
</evidence>
<keyword evidence="1" id="KW-0378">Hydrolase</keyword>
<sequence length="441" mass="46545">MGMLPKQTITDQPVDPRGPVAPGPTVDRAELLDQVGTGLAGSLNLRRTAIRLLTLITPGLADWAVVIVPDSTTGGLHVLGGAEHGFSDIVPMAQVYDQALGRVMRSGRTELLHVELGVFETPVVGDGLAALIPHPRLSAEAAALRPADVVGLGLTARGSTVGALILVRGQGRGFDAHDIALAEQVAERAALALDSARLYEDSSRIASTLQRGLRPPSLPDIVGVRLAALYRPAAEHLDIGGDFYDVHGSDDDWLLALGDVSGKGVEAAAVTGRARQSIRTACLFDRRPTALLGALNTVLHETGTDKFVTVVCARLRRSDDGRITVELASAGHPPPIVLRANGRVEQVDVFGTAVGMIAHVEYASVEIELRPNDTLLMFTDGIDEAFGADGMYGVERLLRLLPAYAGAAPEVVCEAIERSVIEHLDSRAHDDIALLAVTCGD</sequence>
<protein>
    <recommendedName>
        <fullName evidence="7">Serine/threonine protein phosphatase</fullName>
    </recommendedName>
</protein>
<evidence type="ECO:0000313" key="6">
    <source>
        <dbReference type="Proteomes" id="UP000467428"/>
    </source>
</evidence>
<dbReference type="SUPFAM" id="SSF81606">
    <property type="entry name" value="PP2C-like"/>
    <property type="match status" value="1"/>
</dbReference>
<dbReference type="SMART" id="SM00331">
    <property type="entry name" value="PP2C_SIG"/>
    <property type="match status" value="1"/>
</dbReference>
<dbReference type="PANTHER" id="PTHR43156">
    <property type="entry name" value="STAGE II SPORULATION PROTEIN E-RELATED"/>
    <property type="match status" value="1"/>
</dbReference>
<evidence type="ECO:0000259" key="3">
    <source>
        <dbReference type="SMART" id="SM00065"/>
    </source>
</evidence>
<dbReference type="InterPro" id="IPR052016">
    <property type="entry name" value="Bact_Sigma-Reg"/>
</dbReference>
<dbReference type="GO" id="GO:0016791">
    <property type="term" value="F:phosphatase activity"/>
    <property type="evidence" value="ECO:0007669"/>
    <property type="project" value="TreeGrafter"/>
</dbReference>
<name>A0A7I7S627_9MYCO</name>
<evidence type="ECO:0000256" key="1">
    <source>
        <dbReference type="ARBA" id="ARBA00022801"/>
    </source>
</evidence>
<feature type="domain" description="PPM-type phosphatase" evidence="4">
    <location>
        <begin position="224"/>
        <end position="439"/>
    </location>
</feature>
<dbReference type="InterPro" id="IPR001932">
    <property type="entry name" value="PPM-type_phosphatase-like_dom"/>
</dbReference>
<dbReference type="Gene3D" id="3.60.40.10">
    <property type="entry name" value="PPM-type phosphatase domain"/>
    <property type="match status" value="1"/>
</dbReference>
<dbReference type="Pfam" id="PF07228">
    <property type="entry name" value="SpoIIE"/>
    <property type="match status" value="1"/>
</dbReference>
<evidence type="ECO:0000259" key="4">
    <source>
        <dbReference type="SMART" id="SM00331"/>
    </source>
</evidence>
<dbReference type="InterPro" id="IPR036457">
    <property type="entry name" value="PPM-type-like_dom_sf"/>
</dbReference>
<dbReference type="PANTHER" id="PTHR43156:SF2">
    <property type="entry name" value="STAGE II SPORULATION PROTEIN E"/>
    <property type="match status" value="1"/>
</dbReference>
<dbReference type="AlphaFoldDB" id="A0A7I7S627"/>